<dbReference type="Proteomes" id="UP000265619">
    <property type="component" value="Unassembled WGS sequence"/>
</dbReference>
<dbReference type="Pfam" id="PF12804">
    <property type="entry name" value="NTP_transf_3"/>
    <property type="match status" value="1"/>
</dbReference>
<name>A0A9X8GV55_9BURK</name>
<gene>
    <name evidence="3" type="ORF">D3H34_12770</name>
</gene>
<protein>
    <submittedName>
        <fullName evidence="3">Nucleotidyltransferase family protein</fullName>
    </submittedName>
</protein>
<sequence length="190" mass="19192">MTTTEANSPTVIVLASGRGERFVAAGGTGSKLKALLAGRPVLERTLDAVRASGLPWRLEDAGHPGMGDSIAAAVRATPDAAGWLILPGDLPLVLPATLRAVAAALSGQVNAVQPQYQGERGHPVGFAAGCGAQLAALEGSVGASPVLRAMRAIDSVVDLAVDDAGVVTDIDTPEALARAEALWQAREGSS</sequence>
<proteinExistence type="predicted"/>
<dbReference type="Gene3D" id="3.90.550.10">
    <property type="entry name" value="Spore Coat Polysaccharide Biosynthesis Protein SpsA, Chain A"/>
    <property type="match status" value="2"/>
</dbReference>
<dbReference type="EMBL" id="QXMN01000013">
    <property type="protein sequence ID" value="RIX80213.1"/>
    <property type="molecule type" value="Genomic_DNA"/>
</dbReference>
<dbReference type="PANTHER" id="PTHR43777">
    <property type="entry name" value="MOLYBDENUM COFACTOR CYTIDYLYLTRANSFERASE"/>
    <property type="match status" value="1"/>
</dbReference>
<organism evidence="3 4">
    <name type="scientific">Acidovorax cavernicola</name>
    <dbReference type="NCBI Taxonomy" id="1675792"/>
    <lineage>
        <taxon>Bacteria</taxon>
        <taxon>Pseudomonadati</taxon>
        <taxon>Pseudomonadota</taxon>
        <taxon>Betaproteobacteria</taxon>
        <taxon>Burkholderiales</taxon>
        <taxon>Comamonadaceae</taxon>
        <taxon>Acidovorax</taxon>
    </lineage>
</organism>
<reference evidence="3 4" key="1">
    <citation type="submission" date="2018-09" db="EMBL/GenBank/DDBJ databases">
        <title>Acidovorax cavernicola nov. sp. isolated from Gruta de las Maravillas (Aracena, Spain).</title>
        <authorList>
            <person name="Jurado V."/>
            <person name="Gutierrez-Patricio S."/>
            <person name="Gonzalez-Pimentel J.L."/>
            <person name="Miller A.Z."/>
            <person name="Laiz L."/>
            <person name="Saiz-Jimenez C."/>
        </authorList>
    </citation>
    <scope>NUCLEOTIDE SEQUENCE [LARGE SCALE GENOMIC DNA]</scope>
    <source>
        <strain evidence="3 4">1011MAR4D40.2</strain>
    </source>
</reference>
<dbReference type="SUPFAM" id="SSF53448">
    <property type="entry name" value="Nucleotide-diphospho-sugar transferases"/>
    <property type="match status" value="1"/>
</dbReference>
<keyword evidence="1" id="KW-0460">Magnesium</keyword>
<dbReference type="AlphaFoldDB" id="A0A9X8GV55"/>
<dbReference type="OrthoDB" id="5298793at2"/>
<dbReference type="GO" id="GO:0016779">
    <property type="term" value="F:nucleotidyltransferase activity"/>
    <property type="evidence" value="ECO:0007669"/>
    <property type="project" value="UniProtKB-ARBA"/>
</dbReference>
<comment type="caution">
    <text evidence="3">The sequence shown here is derived from an EMBL/GenBank/DDBJ whole genome shotgun (WGS) entry which is preliminary data.</text>
</comment>
<evidence type="ECO:0000313" key="4">
    <source>
        <dbReference type="Proteomes" id="UP000265619"/>
    </source>
</evidence>
<dbReference type="CDD" id="cd04182">
    <property type="entry name" value="GT_2_like_f"/>
    <property type="match status" value="1"/>
</dbReference>
<dbReference type="RefSeq" id="WP_119553833.1">
    <property type="nucleotide sequence ID" value="NZ_QXMN01000013.1"/>
</dbReference>
<feature type="domain" description="MobA-like NTP transferase" evidence="2">
    <location>
        <begin position="48"/>
        <end position="150"/>
    </location>
</feature>
<dbReference type="InterPro" id="IPR029044">
    <property type="entry name" value="Nucleotide-diphossugar_trans"/>
</dbReference>
<evidence type="ECO:0000259" key="2">
    <source>
        <dbReference type="Pfam" id="PF12804"/>
    </source>
</evidence>
<accession>A0A9X8GV55</accession>
<dbReference type="PANTHER" id="PTHR43777:SF1">
    <property type="entry name" value="MOLYBDENUM COFACTOR CYTIDYLYLTRANSFERASE"/>
    <property type="match status" value="1"/>
</dbReference>
<dbReference type="InterPro" id="IPR025877">
    <property type="entry name" value="MobA-like_NTP_Trfase"/>
</dbReference>
<keyword evidence="4" id="KW-1185">Reference proteome</keyword>
<evidence type="ECO:0000256" key="1">
    <source>
        <dbReference type="ARBA" id="ARBA00022842"/>
    </source>
</evidence>
<evidence type="ECO:0000313" key="3">
    <source>
        <dbReference type="EMBL" id="RIX80213.1"/>
    </source>
</evidence>